<dbReference type="Proteomes" id="UP000323426">
    <property type="component" value="Unassembled WGS sequence"/>
</dbReference>
<dbReference type="AlphaFoldDB" id="A0A5M6D7P9"/>
<accession>A0A5M6D7P9</accession>
<sequence>MGCCLAFWGQEQNLFLTAVILLGKEELPDAAPAPVTLVANPGKNQELIFFLVTINPLPEYSPEIKALRPTVVCKLGVFNKQLR</sequence>
<organism evidence="1 2">
    <name type="scientific">Adhaeribacter rhizoryzae</name>
    <dbReference type="NCBI Taxonomy" id="2607907"/>
    <lineage>
        <taxon>Bacteria</taxon>
        <taxon>Pseudomonadati</taxon>
        <taxon>Bacteroidota</taxon>
        <taxon>Cytophagia</taxon>
        <taxon>Cytophagales</taxon>
        <taxon>Hymenobacteraceae</taxon>
        <taxon>Adhaeribacter</taxon>
    </lineage>
</organism>
<dbReference type="EMBL" id="VWSF01000017">
    <property type="protein sequence ID" value="KAA5542510.1"/>
    <property type="molecule type" value="Genomic_DNA"/>
</dbReference>
<dbReference type="RefSeq" id="WP_150090842.1">
    <property type="nucleotide sequence ID" value="NZ_VWSF01000017.1"/>
</dbReference>
<evidence type="ECO:0000313" key="1">
    <source>
        <dbReference type="EMBL" id="KAA5542510.1"/>
    </source>
</evidence>
<proteinExistence type="predicted"/>
<reference evidence="1 2" key="1">
    <citation type="submission" date="2019-09" db="EMBL/GenBank/DDBJ databases">
        <title>Genome sequence and assembly of Adhaeribacter sp.</title>
        <authorList>
            <person name="Chhetri G."/>
        </authorList>
    </citation>
    <scope>NUCLEOTIDE SEQUENCE [LARGE SCALE GENOMIC DNA]</scope>
    <source>
        <strain evidence="1 2">DK36</strain>
    </source>
</reference>
<keyword evidence="2" id="KW-1185">Reference proteome</keyword>
<evidence type="ECO:0000313" key="2">
    <source>
        <dbReference type="Proteomes" id="UP000323426"/>
    </source>
</evidence>
<comment type="caution">
    <text evidence="1">The sequence shown here is derived from an EMBL/GenBank/DDBJ whole genome shotgun (WGS) entry which is preliminary data.</text>
</comment>
<protein>
    <submittedName>
        <fullName evidence="1">Uncharacterized protein</fullName>
    </submittedName>
</protein>
<gene>
    <name evidence="1" type="ORF">F0145_18850</name>
</gene>
<name>A0A5M6D7P9_9BACT</name>